<evidence type="ECO:0000259" key="7">
    <source>
        <dbReference type="PROSITE" id="PS50011"/>
    </source>
</evidence>
<dbReference type="PANTHER" id="PTHR47633:SF9">
    <property type="entry name" value="NON-SPECIFIC SERINE_THREONINE PROTEIN KINASE"/>
    <property type="match status" value="1"/>
</dbReference>
<dbReference type="InterPro" id="IPR003961">
    <property type="entry name" value="FN3_dom"/>
</dbReference>
<feature type="compositionally biased region" description="Polar residues" evidence="6">
    <location>
        <begin position="1"/>
        <end position="11"/>
    </location>
</feature>
<gene>
    <name evidence="10" type="ORF">NHX12_025115</name>
</gene>
<dbReference type="Gene3D" id="3.30.200.20">
    <property type="entry name" value="Phosphorylase Kinase, domain 1"/>
    <property type="match status" value="1"/>
</dbReference>
<dbReference type="GO" id="GO:0004672">
    <property type="term" value="F:protein kinase activity"/>
    <property type="evidence" value="ECO:0007669"/>
    <property type="project" value="InterPro"/>
</dbReference>
<dbReference type="GO" id="GO:0005737">
    <property type="term" value="C:cytoplasm"/>
    <property type="evidence" value="ECO:0007669"/>
    <property type="project" value="UniProtKB-SubCell"/>
</dbReference>
<dbReference type="InterPro" id="IPR011009">
    <property type="entry name" value="Kinase-like_dom_sf"/>
</dbReference>
<evidence type="ECO:0000256" key="6">
    <source>
        <dbReference type="SAM" id="MobiDB-lite"/>
    </source>
</evidence>
<dbReference type="EMBL" id="JANIIK010000040">
    <property type="protein sequence ID" value="KAJ3608065.1"/>
    <property type="molecule type" value="Genomic_DNA"/>
</dbReference>
<name>A0A9Q0IRY4_9TELE</name>
<dbReference type="SMART" id="SM00220">
    <property type="entry name" value="S_TKc"/>
    <property type="match status" value="1"/>
</dbReference>
<dbReference type="SMART" id="SM00409">
    <property type="entry name" value="IG"/>
    <property type="match status" value="2"/>
</dbReference>
<keyword evidence="5" id="KW-0393">Immunoglobulin domain</keyword>
<dbReference type="PROSITE" id="PS50853">
    <property type="entry name" value="FN3"/>
    <property type="match status" value="1"/>
</dbReference>
<dbReference type="Proteomes" id="UP001148018">
    <property type="component" value="Unassembled WGS sequence"/>
</dbReference>
<dbReference type="SUPFAM" id="SSF49265">
    <property type="entry name" value="Fibronectin type III"/>
    <property type="match status" value="1"/>
</dbReference>
<dbReference type="Gene3D" id="2.60.40.10">
    <property type="entry name" value="Immunoglobulins"/>
    <property type="match status" value="3"/>
</dbReference>
<keyword evidence="4" id="KW-0677">Repeat</keyword>
<dbReference type="GO" id="GO:0005524">
    <property type="term" value="F:ATP binding"/>
    <property type="evidence" value="ECO:0007669"/>
    <property type="project" value="InterPro"/>
</dbReference>
<dbReference type="PROSITE" id="PS50011">
    <property type="entry name" value="PROTEIN_KINASE_DOM"/>
    <property type="match status" value="1"/>
</dbReference>
<dbReference type="InterPro" id="IPR003599">
    <property type="entry name" value="Ig_sub"/>
</dbReference>
<evidence type="ECO:0000313" key="10">
    <source>
        <dbReference type="EMBL" id="KAJ3608065.1"/>
    </source>
</evidence>
<keyword evidence="11" id="KW-1185">Reference proteome</keyword>
<dbReference type="Gene3D" id="1.10.510.10">
    <property type="entry name" value="Transferase(Phosphotransferase) domain 1"/>
    <property type="match status" value="1"/>
</dbReference>
<evidence type="ECO:0000256" key="5">
    <source>
        <dbReference type="ARBA" id="ARBA00023319"/>
    </source>
</evidence>
<organism evidence="10 11">
    <name type="scientific">Muraenolepis orangiensis</name>
    <name type="common">Patagonian moray cod</name>
    <dbReference type="NCBI Taxonomy" id="630683"/>
    <lineage>
        <taxon>Eukaryota</taxon>
        <taxon>Metazoa</taxon>
        <taxon>Chordata</taxon>
        <taxon>Craniata</taxon>
        <taxon>Vertebrata</taxon>
        <taxon>Euteleostomi</taxon>
        <taxon>Actinopterygii</taxon>
        <taxon>Neopterygii</taxon>
        <taxon>Teleostei</taxon>
        <taxon>Neoteleostei</taxon>
        <taxon>Acanthomorphata</taxon>
        <taxon>Zeiogadaria</taxon>
        <taxon>Gadariae</taxon>
        <taxon>Gadiformes</taxon>
        <taxon>Muraenolepidoidei</taxon>
        <taxon>Muraenolepididae</taxon>
        <taxon>Muraenolepis</taxon>
    </lineage>
</organism>
<feature type="domain" description="Ig-like" evidence="8">
    <location>
        <begin position="502"/>
        <end position="590"/>
    </location>
</feature>
<dbReference type="InterPro" id="IPR036116">
    <property type="entry name" value="FN3_sf"/>
</dbReference>
<comment type="caution">
    <text evidence="10">The sequence shown here is derived from an EMBL/GenBank/DDBJ whole genome shotgun (WGS) entry which is preliminary data.</text>
</comment>
<dbReference type="InterPro" id="IPR007110">
    <property type="entry name" value="Ig-like_dom"/>
</dbReference>
<feature type="domain" description="Fibronectin type-III" evidence="9">
    <location>
        <begin position="144"/>
        <end position="244"/>
    </location>
</feature>
<evidence type="ECO:0000256" key="1">
    <source>
        <dbReference type="ARBA" id="ARBA00004496"/>
    </source>
</evidence>
<dbReference type="FunFam" id="2.60.40.10:FF:000425">
    <property type="entry name" value="Myosin light chain kinase"/>
    <property type="match status" value="1"/>
</dbReference>
<dbReference type="InterPro" id="IPR000719">
    <property type="entry name" value="Prot_kinase_dom"/>
</dbReference>
<evidence type="ECO:0000259" key="8">
    <source>
        <dbReference type="PROSITE" id="PS50835"/>
    </source>
</evidence>
<evidence type="ECO:0008006" key="12">
    <source>
        <dbReference type="Google" id="ProtNLM"/>
    </source>
</evidence>
<dbReference type="Pfam" id="PF07679">
    <property type="entry name" value="I-set"/>
    <property type="match status" value="2"/>
</dbReference>
<dbReference type="InterPro" id="IPR036179">
    <property type="entry name" value="Ig-like_dom_sf"/>
</dbReference>
<evidence type="ECO:0000256" key="4">
    <source>
        <dbReference type="ARBA" id="ARBA00022737"/>
    </source>
</evidence>
<protein>
    <recommendedName>
        <fullName evidence="12">Myosin light chain kinase, smooth muscle-like</fullName>
    </recommendedName>
</protein>
<proteinExistence type="inferred from homology"/>
<sequence length="596" mass="65642">MGKKTFVSTFRLNFKPPVGERQEGDGSETPALQPRTPEETPSAGVALELDGEEQVEVQRGAQARLHCSFQSGSLPVASCWIRNRDKEVVDGPQTRICSSQSESTLLIPHTTPDHTGSYTLVVRNRHVLEQHTISLSVIEAPVAPASPPLVSQLSARSLVLSWVGPNYDGGAAILGYMVEVRTEAPGVGQAGDWCVVANRCMSTSLRVRSGLEPGGRYRFRVRAYNSSGTSEPSAESDLVEMEALGEKEEPTYVTVIVDTTNKVSDHYDVCKELGVGKFGRVFLLTHKQTAGPLPRRLRHTLRGGHGDGVYRRRRASFEHTEPTSVRYMKQILEGMHKLEPGKELRVMRGTPEFMAPEVVNYEPVSLVTDMWSIGVICFILLSGESPFQGDNDAETQALVTAASYEFDEESLEEISEEAKNFIGSLLQKDHRNRLSCDQALAHPWMASFSRPTTRSRSLSKKKMKRFLARHKWKKTAWAVKALHRMAVLSNRPDSPGEPSEEPRFQSTLRDAVLPEGATAELTCLLDGHPQPEVEWSLDGERLGETQRLTAEHGEGRCSLVITSLGPSDAGIYTCKATNDHGGALCSAKLRVTQGDL</sequence>
<dbReference type="PROSITE" id="PS50835">
    <property type="entry name" value="IG_LIKE"/>
    <property type="match status" value="2"/>
</dbReference>
<reference evidence="10" key="1">
    <citation type="submission" date="2022-07" db="EMBL/GenBank/DDBJ databases">
        <title>Chromosome-level genome of Muraenolepis orangiensis.</title>
        <authorList>
            <person name="Kim J."/>
        </authorList>
    </citation>
    <scope>NUCLEOTIDE SEQUENCE</scope>
    <source>
        <strain evidence="10">KU_S4_2022</strain>
        <tissue evidence="10">Muscle</tissue>
    </source>
</reference>
<dbReference type="OrthoDB" id="6070751at2759"/>
<comment type="subcellular location">
    <subcellularLocation>
        <location evidence="1">Cytoplasm</location>
    </subcellularLocation>
</comment>
<dbReference type="SMART" id="SM00408">
    <property type="entry name" value="IGc2"/>
    <property type="match status" value="2"/>
</dbReference>
<evidence type="ECO:0000259" key="9">
    <source>
        <dbReference type="PROSITE" id="PS50853"/>
    </source>
</evidence>
<dbReference type="InterPro" id="IPR013098">
    <property type="entry name" value="Ig_I-set"/>
</dbReference>
<feature type="domain" description="Protein kinase" evidence="7">
    <location>
        <begin position="179"/>
        <end position="445"/>
    </location>
</feature>
<feature type="domain" description="Ig-like" evidence="8">
    <location>
        <begin position="41"/>
        <end position="136"/>
    </location>
</feature>
<dbReference type="SUPFAM" id="SSF48726">
    <property type="entry name" value="Immunoglobulin"/>
    <property type="match status" value="2"/>
</dbReference>
<keyword evidence="3" id="KW-0963">Cytoplasm</keyword>
<evidence type="ECO:0000256" key="2">
    <source>
        <dbReference type="ARBA" id="ARBA00006692"/>
    </source>
</evidence>
<dbReference type="InterPro" id="IPR013783">
    <property type="entry name" value="Ig-like_fold"/>
</dbReference>
<evidence type="ECO:0000256" key="3">
    <source>
        <dbReference type="ARBA" id="ARBA00022490"/>
    </source>
</evidence>
<accession>A0A9Q0IRY4</accession>
<dbReference type="Pfam" id="PF00069">
    <property type="entry name" value="Pkinase"/>
    <property type="match status" value="1"/>
</dbReference>
<dbReference type="SUPFAM" id="SSF56112">
    <property type="entry name" value="Protein kinase-like (PK-like)"/>
    <property type="match status" value="1"/>
</dbReference>
<comment type="similarity">
    <text evidence="2">Belongs to the protein kinase superfamily. CAMK Ser/Thr protein kinase family.</text>
</comment>
<dbReference type="AlphaFoldDB" id="A0A9Q0IRY4"/>
<dbReference type="PANTHER" id="PTHR47633">
    <property type="entry name" value="IMMUNOGLOBULIN"/>
    <property type="match status" value="1"/>
</dbReference>
<dbReference type="InterPro" id="IPR003598">
    <property type="entry name" value="Ig_sub2"/>
</dbReference>
<feature type="region of interest" description="Disordered" evidence="6">
    <location>
        <begin position="1"/>
        <end position="41"/>
    </location>
</feature>
<dbReference type="Pfam" id="PF00041">
    <property type="entry name" value="fn3"/>
    <property type="match status" value="1"/>
</dbReference>
<dbReference type="SMART" id="SM00060">
    <property type="entry name" value="FN3"/>
    <property type="match status" value="1"/>
</dbReference>
<evidence type="ECO:0000313" key="11">
    <source>
        <dbReference type="Proteomes" id="UP001148018"/>
    </source>
</evidence>
<dbReference type="CDD" id="cd00063">
    <property type="entry name" value="FN3"/>
    <property type="match status" value="1"/>
</dbReference>